<feature type="region of interest" description="Disordered" evidence="4">
    <location>
        <begin position="53"/>
        <end position="77"/>
    </location>
</feature>
<proteinExistence type="inferred from homology"/>
<dbReference type="AlphaFoldDB" id="A0A0P6J975"/>
<keyword evidence="7" id="KW-1185">Reference proteome</keyword>
<organism evidence="6">
    <name type="scientific">Heterocephalus glaber</name>
    <name type="common">Naked mole rat</name>
    <dbReference type="NCBI Taxonomy" id="10181"/>
    <lineage>
        <taxon>Eukaryota</taxon>
        <taxon>Metazoa</taxon>
        <taxon>Chordata</taxon>
        <taxon>Craniata</taxon>
        <taxon>Vertebrata</taxon>
        <taxon>Euteleostomi</taxon>
        <taxon>Mammalia</taxon>
        <taxon>Eutheria</taxon>
        <taxon>Euarchontoglires</taxon>
        <taxon>Glires</taxon>
        <taxon>Rodentia</taxon>
        <taxon>Hystricomorpha</taxon>
        <taxon>Bathyergidae</taxon>
        <taxon>Heterocephalus</taxon>
    </lineage>
</organism>
<name>A0A0P6J975_HETGA</name>
<reference evidence="6" key="1">
    <citation type="submission" date="2015-10" db="EMBL/GenBank/DDBJ databases">
        <title>FRAMA: From RNA-seq data to annotated mRNA assemblies.</title>
        <authorList>
            <person name="Bens M."/>
            <person name="Sahm A."/>
            <person name="Jahn N."/>
            <person name="Morhart M."/>
            <person name="Holtze S."/>
            <person name="Hildebrandt T.B."/>
            <person name="Platzer M."/>
            <person name="Szafranski K."/>
        </authorList>
    </citation>
    <scope>NUCLEOTIDE SEQUENCE</scope>
    <source>
        <tissue evidence="6">Testis</tissue>
    </source>
</reference>
<dbReference type="Proteomes" id="UP000694906">
    <property type="component" value="Unplaced"/>
</dbReference>
<evidence type="ECO:0000313" key="8">
    <source>
        <dbReference type="RefSeq" id="XP_004875581.2"/>
    </source>
</evidence>
<evidence type="ECO:0000256" key="4">
    <source>
        <dbReference type="SAM" id="MobiDB-lite"/>
    </source>
</evidence>
<protein>
    <submittedName>
        <fullName evidence="8">Doublesex- and mab-3-related transcription factor C1-like</fullName>
    </submittedName>
    <submittedName>
        <fullName evidence="6">Doublesex-and mab-3-related transcription factor C1</fullName>
    </submittedName>
</protein>
<evidence type="ECO:0000259" key="5">
    <source>
        <dbReference type="Pfam" id="PF15791"/>
    </source>
</evidence>
<evidence type="ECO:0000256" key="3">
    <source>
        <dbReference type="ARBA" id="ARBA00023163"/>
    </source>
</evidence>
<accession>A0A0P6J975</accession>
<dbReference type="EMBL" id="GEBF01003566">
    <property type="protein sequence ID" value="JAO00067.1"/>
    <property type="molecule type" value="Transcribed_RNA"/>
</dbReference>
<dbReference type="KEGG" id="hgl:101702583"/>
<keyword evidence="2" id="KW-0805">Transcription regulation</keyword>
<feature type="domain" description="Doublesex- and mab-3-related transcription factor C1/C2 C-terminal" evidence="5">
    <location>
        <begin position="105"/>
        <end position="259"/>
    </location>
</feature>
<sequence>MRRALPVLSALKREQRAQLKKQLAQRLIRTMAATPTSRTHIKKLAMEAEVLTEKGNTVPQPEARPCATPQEESSQGPLLLSWPLEPSSLPSTPAILEQQLVASLSGEPQGHPALPSMCPSLILNNCATPDPLLLQPQVPSTSDEALLSATLEWERKLEAAGALLALKNSPWAPPDALPLHQPCSPGRPTGMLRGSSRRRSGPCLLGACSLHVETACLPKLYFAALAGDRGLQLPSPSAGPRRANYTSVAIGRMGCIFLLT</sequence>
<evidence type="ECO:0000313" key="7">
    <source>
        <dbReference type="Proteomes" id="UP000694906"/>
    </source>
</evidence>
<dbReference type="OrthoDB" id="9663956at2759"/>
<reference evidence="8" key="2">
    <citation type="submission" date="2025-04" db="UniProtKB">
        <authorList>
            <consortium name="RefSeq"/>
        </authorList>
    </citation>
    <scope>IDENTIFICATION</scope>
</reference>
<evidence type="ECO:0000256" key="1">
    <source>
        <dbReference type="ARBA" id="ARBA00006834"/>
    </source>
</evidence>
<gene>
    <name evidence="6" type="primary">DMRTC1</name>
    <name evidence="8" type="synonym">LOC101702583</name>
</gene>
<dbReference type="Pfam" id="PF15791">
    <property type="entry name" value="DMRT-like"/>
    <property type="match status" value="1"/>
</dbReference>
<evidence type="ECO:0000313" key="6">
    <source>
        <dbReference type="EMBL" id="JAO00067.1"/>
    </source>
</evidence>
<comment type="similarity">
    <text evidence="1">Belongs to the DMRT family.</text>
</comment>
<keyword evidence="3" id="KW-0804">Transcription</keyword>
<dbReference type="InterPro" id="IPR031577">
    <property type="entry name" value="DMRT-C1/C2_C"/>
</dbReference>
<evidence type="ECO:0000256" key="2">
    <source>
        <dbReference type="ARBA" id="ARBA00023015"/>
    </source>
</evidence>
<dbReference type="RefSeq" id="XP_004875581.2">
    <property type="nucleotide sequence ID" value="XM_004875524.2"/>
</dbReference>